<evidence type="ECO:0000256" key="1">
    <source>
        <dbReference type="PIRSR" id="PIRSR601310-1"/>
    </source>
</evidence>
<protein>
    <submittedName>
        <fullName evidence="5">Histidine triad (HIT) family protein</fullName>
    </submittedName>
</protein>
<dbReference type="InterPro" id="IPR001310">
    <property type="entry name" value="Histidine_triad_HIT"/>
</dbReference>
<dbReference type="PRINTS" id="PR00332">
    <property type="entry name" value="HISTRIAD"/>
</dbReference>
<sequence>MNNSCIFCSVTKGDIPSNTIMENDWTKSFLDIRPINPGHTLVIPKMHVNSIHDLNEENYLRLMESVRQISSILHEKFTPRKVGIAIAGFDIEHLHIHVVPMYRYHDITSEKYLTGTILEADPNSLKEIEEFIKSE</sequence>
<feature type="active site" description="Tele-AMP-histidine intermediate" evidence="1">
    <location>
        <position position="95"/>
    </location>
</feature>
<keyword evidence="6" id="KW-1185">Reference proteome</keyword>
<feature type="domain" description="HIT" evidence="4">
    <location>
        <begin position="6"/>
        <end position="109"/>
    </location>
</feature>
<dbReference type="SUPFAM" id="SSF54197">
    <property type="entry name" value="HIT-like"/>
    <property type="match status" value="1"/>
</dbReference>
<dbReference type="Gene3D" id="3.30.428.10">
    <property type="entry name" value="HIT-like"/>
    <property type="match status" value="1"/>
</dbReference>
<dbReference type="InterPro" id="IPR036265">
    <property type="entry name" value="HIT-like_sf"/>
</dbReference>
<reference evidence="5 6" key="1">
    <citation type="submission" date="2019-03" db="EMBL/GenBank/DDBJ databases">
        <title>Genomic Encyclopedia of Type Strains, Phase IV (KMG-IV): sequencing the most valuable type-strain genomes for metagenomic binning, comparative biology and taxonomic classification.</title>
        <authorList>
            <person name="Goeker M."/>
        </authorList>
    </citation>
    <scope>NUCLEOTIDE SEQUENCE [LARGE SCALE GENOMIC DNA]</scope>
    <source>
        <strain evidence="5 6">DSM 28697</strain>
    </source>
</reference>
<accession>A0A4R6TR31</accession>
<comment type="caution">
    <text evidence="5">The sequence shown here is derived from an EMBL/GenBank/DDBJ whole genome shotgun (WGS) entry which is preliminary data.</text>
</comment>
<evidence type="ECO:0000256" key="2">
    <source>
        <dbReference type="PIRSR" id="PIRSR601310-3"/>
    </source>
</evidence>
<dbReference type="AlphaFoldDB" id="A0A4R6TR31"/>
<dbReference type="Pfam" id="PF01230">
    <property type="entry name" value="HIT"/>
    <property type="match status" value="1"/>
</dbReference>
<dbReference type="EMBL" id="SNYJ01000021">
    <property type="protein sequence ID" value="TDQ35441.1"/>
    <property type="molecule type" value="Genomic_DNA"/>
</dbReference>
<name>A0A4R6TR31_9BACI</name>
<dbReference type="PANTHER" id="PTHR46648:SF1">
    <property type="entry name" value="ADENOSINE 5'-MONOPHOSPHORAMIDASE HNT1"/>
    <property type="match status" value="1"/>
</dbReference>
<dbReference type="Proteomes" id="UP000295632">
    <property type="component" value="Unassembled WGS sequence"/>
</dbReference>
<feature type="short sequence motif" description="Histidine triad motif" evidence="2 3">
    <location>
        <begin position="93"/>
        <end position="97"/>
    </location>
</feature>
<dbReference type="GO" id="GO:0009117">
    <property type="term" value="P:nucleotide metabolic process"/>
    <property type="evidence" value="ECO:0007669"/>
    <property type="project" value="TreeGrafter"/>
</dbReference>
<dbReference type="RefSeq" id="WP_166639398.1">
    <property type="nucleotide sequence ID" value="NZ_SNYJ01000021.1"/>
</dbReference>
<evidence type="ECO:0000313" key="6">
    <source>
        <dbReference type="Proteomes" id="UP000295632"/>
    </source>
</evidence>
<proteinExistence type="predicted"/>
<dbReference type="GO" id="GO:0003824">
    <property type="term" value="F:catalytic activity"/>
    <property type="evidence" value="ECO:0007669"/>
    <property type="project" value="InterPro"/>
</dbReference>
<dbReference type="InterPro" id="IPR011146">
    <property type="entry name" value="HIT-like"/>
</dbReference>
<gene>
    <name evidence="5" type="ORF">EV213_12159</name>
</gene>
<evidence type="ECO:0000256" key="3">
    <source>
        <dbReference type="PROSITE-ProRule" id="PRU00464"/>
    </source>
</evidence>
<dbReference type="PROSITE" id="PS51084">
    <property type="entry name" value="HIT_2"/>
    <property type="match status" value="1"/>
</dbReference>
<dbReference type="PANTHER" id="PTHR46648">
    <property type="entry name" value="HIT FAMILY PROTEIN 1"/>
    <property type="match status" value="1"/>
</dbReference>
<evidence type="ECO:0000313" key="5">
    <source>
        <dbReference type="EMBL" id="TDQ35441.1"/>
    </source>
</evidence>
<evidence type="ECO:0000259" key="4">
    <source>
        <dbReference type="PROSITE" id="PS51084"/>
    </source>
</evidence>
<organism evidence="5 6">
    <name type="scientific">Aureibacillus halotolerans</name>
    <dbReference type="NCBI Taxonomy" id="1508390"/>
    <lineage>
        <taxon>Bacteria</taxon>
        <taxon>Bacillati</taxon>
        <taxon>Bacillota</taxon>
        <taxon>Bacilli</taxon>
        <taxon>Bacillales</taxon>
        <taxon>Bacillaceae</taxon>
        <taxon>Aureibacillus</taxon>
    </lineage>
</organism>